<feature type="region of interest" description="Disordered" evidence="5">
    <location>
        <begin position="546"/>
        <end position="569"/>
    </location>
</feature>
<dbReference type="SMART" id="SM00666">
    <property type="entry name" value="PB1"/>
    <property type="match status" value="2"/>
</dbReference>
<comment type="caution">
    <text evidence="7">The sequence shown here is derived from an EMBL/GenBank/DDBJ whole genome shotgun (WGS) entry which is preliminary data.</text>
</comment>
<dbReference type="PANTHER" id="PTHR32002">
    <property type="entry name" value="PROTEIN NLP8"/>
    <property type="match status" value="1"/>
</dbReference>
<dbReference type="InterPro" id="IPR000270">
    <property type="entry name" value="PB1_dom"/>
</dbReference>
<keyword evidence="2" id="KW-0238">DNA-binding</keyword>
<dbReference type="Pfam" id="PF00564">
    <property type="entry name" value="PB1"/>
    <property type="match status" value="2"/>
</dbReference>
<gene>
    <name evidence="7" type="ORF">CTI12_AA223410</name>
</gene>
<dbReference type="EMBL" id="PKPP01002111">
    <property type="protein sequence ID" value="PWA77546.1"/>
    <property type="molecule type" value="Genomic_DNA"/>
</dbReference>
<proteinExistence type="predicted"/>
<dbReference type="InterPro" id="IPR053793">
    <property type="entry name" value="PB1-like"/>
</dbReference>
<evidence type="ECO:0000313" key="8">
    <source>
        <dbReference type="Proteomes" id="UP000245207"/>
    </source>
</evidence>
<evidence type="ECO:0000256" key="5">
    <source>
        <dbReference type="SAM" id="MobiDB-lite"/>
    </source>
</evidence>
<evidence type="ECO:0000256" key="2">
    <source>
        <dbReference type="ARBA" id="ARBA00023125"/>
    </source>
</evidence>
<evidence type="ECO:0000256" key="1">
    <source>
        <dbReference type="ARBA" id="ARBA00023015"/>
    </source>
</evidence>
<feature type="compositionally biased region" description="Polar residues" evidence="5">
    <location>
        <begin position="1116"/>
        <end position="1125"/>
    </location>
</feature>
<evidence type="ECO:0000256" key="3">
    <source>
        <dbReference type="ARBA" id="ARBA00023163"/>
    </source>
</evidence>
<accession>A0A2U1NVL1</accession>
<dbReference type="InterPro" id="IPR003035">
    <property type="entry name" value="RWP-RK_dom"/>
</dbReference>
<keyword evidence="1" id="KW-0805">Transcription regulation</keyword>
<evidence type="ECO:0000256" key="4">
    <source>
        <dbReference type="ARBA" id="ARBA00023242"/>
    </source>
</evidence>
<dbReference type="GO" id="GO:0003677">
    <property type="term" value="F:DNA binding"/>
    <property type="evidence" value="ECO:0007669"/>
    <property type="project" value="UniProtKB-KW"/>
</dbReference>
<dbReference type="SUPFAM" id="SSF54277">
    <property type="entry name" value="CAD &amp; PB1 domains"/>
    <property type="match status" value="3"/>
</dbReference>
<dbReference type="Gene3D" id="3.10.20.90">
    <property type="entry name" value="Phosphatidylinositol 3-kinase Catalytic Subunit, Chain A, domain 1"/>
    <property type="match status" value="3"/>
</dbReference>
<evidence type="ECO:0000259" key="6">
    <source>
        <dbReference type="PROSITE" id="PS51745"/>
    </source>
</evidence>
<dbReference type="Proteomes" id="UP000245207">
    <property type="component" value="Unassembled WGS sequence"/>
</dbReference>
<evidence type="ECO:0000313" key="7">
    <source>
        <dbReference type="EMBL" id="PWA77546.1"/>
    </source>
</evidence>
<organism evidence="7 8">
    <name type="scientific">Artemisia annua</name>
    <name type="common">Sweet wormwood</name>
    <dbReference type="NCBI Taxonomy" id="35608"/>
    <lineage>
        <taxon>Eukaryota</taxon>
        <taxon>Viridiplantae</taxon>
        <taxon>Streptophyta</taxon>
        <taxon>Embryophyta</taxon>
        <taxon>Tracheophyta</taxon>
        <taxon>Spermatophyta</taxon>
        <taxon>Magnoliopsida</taxon>
        <taxon>eudicotyledons</taxon>
        <taxon>Gunneridae</taxon>
        <taxon>Pentapetalae</taxon>
        <taxon>asterids</taxon>
        <taxon>campanulids</taxon>
        <taxon>Asterales</taxon>
        <taxon>Asteraceae</taxon>
        <taxon>Asteroideae</taxon>
        <taxon>Anthemideae</taxon>
        <taxon>Artemisiinae</taxon>
        <taxon>Artemisia</taxon>
    </lineage>
</organism>
<feature type="region of interest" description="Disordered" evidence="5">
    <location>
        <begin position="1106"/>
        <end position="1125"/>
    </location>
</feature>
<dbReference type="STRING" id="35608.A0A2U1NVL1"/>
<feature type="domain" description="PB1" evidence="6">
    <location>
        <begin position="612"/>
        <end position="711"/>
    </location>
</feature>
<dbReference type="AlphaFoldDB" id="A0A2U1NVL1"/>
<keyword evidence="8" id="KW-1185">Reference proteome</keyword>
<protein>
    <submittedName>
        <fullName evidence="7">NIN-like protein</fullName>
    </submittedName>
</protein>
<name>A0A2U1NVL1_ARTAN</name>
<reference evidence="7 8" key="1">
    <citation type="journal article" date="2018" name="Mol. Plant">
        <title>The genome of Artemisia annua provides insight into the evolution of Asteraceae family and artemisinin biosynthesis.</title>
        <authorList>
            <person name="Shen Q."/>
            <person name="Zhang L."/>
            <person name="Liao Z."/>
            <person name="Wang S."/>
            <person name="Yan T."/>
            <person name="Shi P."/>
            <person name="Liu M."/>
            <person name="Fu X."/>
            <person name="Pan Q."/>
            <person name="Wang Y."/>
            <person name="Lv Z."/>
            <person name="Lu X."/>
            <person name="Zhang F."/>
            <person name="Jiang W."/>
            <person name="Ma Y."/>
            <person name="Chen M."/>
            <person name="Hao X."/>
            <person name="Li L."/>
            <person name="Tang Y."/>
            <person name="Lv G."/>
            <person name="Zhou Y."/>
            <person name="Sun X."/>
            <person name="Brodelius P.E."/>
            <person name="Rose J.K.C."/>
            <person name="Tang K."/>
        </authorList>
    </citation>
    <scope>NUCLEOTIDE SEQUENCE [LARGE SCALE GENOMIC DNA]</scope>
    <source>
        <strain evidence="8">cv. Huhao1</strain>
        <tissue evidence="7">Leaf</tissue>
    </source>
</reference>
<keyword evidence="4" id="KW-0539">Nucleus</keyword>
<sequence>MVDYWEDGFFFIEMRQDPSGYLESFPTYRLRSKPRPCSDEVSGFKGQWVFSSKDEGYENNSYLPDDVGTRMMIYDKITSAFYNMDHHYKSIAQFWAPVTIGGKHLLSTSAQPFAVANLHKDLIGYRRRCMEEYAYDIDVNSNNNSKFRGTPASAFLNRIPEITFMDRSVHHEVDPLLRYAFHDLSSYFMMPIYCPSQTSSSSDCIGVIECSSSFPDCNRLFREMNKKIKEVGLGVYNVQDRIPYKTINGLELARDQIQEALKIVCQSHQIALAQVWIASLDENHVHFSSSFEEAQTRRQLVLKLTGCIDDDSERYSWRFQTYYDACDLIPIQPGDELVLKTLQDYEPRFCNKISKLGIHKLMRWDCSAAAANRSTTTMGLTICMRSIHTGDFNYVFEFLWNHNSFNPILLEELLLKIKSCLPSFKFASGTEIGDKLHVIEVDNSTDKEIKKFDIFQLKRLSPIPEAMNKGKKAMVVNYNALSKQKRDTTEIELSREDIEQQYGKTMKKAAEELGVSLSTLKRKHNKLGISGWQGPDLLQRKAYNSNKNQSIESHTHEKENGVIQDPSPVKRNENTVIKAEYADDIIRLHLPISEATFVTVENEIGKEFKLKHGTFKINYCDEDEEWILMKTDQDLNDCIQSSRNVDRSVVRLRNEIGKKFKLKHGTFKIKYRDEDEECILMTSDQDLSDCIQNSRTVDRAAVRLRVLLHNQFLGSNQRNLRKKREYNGTTLMITTLMIKDLNKLCTLTKKSWYCGKKVLESVLETGWILCNGLDGWSVMFDPPTRLDVNKIQFTCRTQSLCRIDEKLLPSIILIALGSIEAPILDMIKSCHKTFEHLILLIRRKQHSELLETFPTYQVHSKPRPFIKGIWVFGSKDERYENNSYSLDDVGTRMMIYDKIKSAFSKMDYSDNLIVQFWAPSMPDDIIKLHLPISEATIVTVENEIGERFKLEDGTFKIKFLDKDEEWILMDSDQDLSYCIQNSRNVAVQLRVLLHNQYLGSKQRNLRKKREYNGTTLMTFVYLSLGSVITFTKITTVMINDFNRLCRLTKKGWYCGKEVLGYCVHQRLERCHGLDGWSIMFDPSTRLDVDKIQFTCRTQSLCKIRDEASGGAGGCSATPNNCGPTP</sequence>
<dbReference type="Pfam" id="PF02042">
    <property type="entry name" value="RWP-RK"/>
    <property type="match status" value="1"/>
</dbReference>
<dbReference type="Pfam" id="PF22922">
    <property type="entry name" value="GAF_NLP"/>
    <property type="match status" value="1"/>
</dbReference>
<dbReference type="OrthoDB" id="6270329at2759"/>
<dbReference type="GO" id="GO:0003700">
    <property type="term" value="F:DNA-binding transcription factor activity"/>
    <property type="evidence" value="ECO:0007669"/>
    <property type="project" value="InterPro"/>
</dbReference>
<keyword evidence="3" id="KW-0804">Transcription</keyword>
<dbReference type="PROSITE" id="PS51745">
    <property type="entry name" value="PB1"/>
    <property type="match status" value="1"/>
</dbReference>
<dbReference type="InterPro" id="IPR055081">
    <property type="entry name" value="NLP1-9_GAF"/>
</dbReference>
<dbReference type="PANTHER" id="PTHR32002:SF49">
    <property type="entry name" value="BILE ACID:SODIUM SYMPORTER_ARSENICAL RESISTANCE PROTEIN ACR3-RELATED"/>
    <property type="match status" value="1"/>
</dbReference>
<dbReference type="InterPro" id="IPR045012">
    <property type="entry name" value="NLP"/>
</dbReference>